<dbReference type="Proteomes" id="UP001150569">
    <property type="component" value="Unassembled WGS sequence"/>
</dbReference>
<dbReference type="PANTHER" id="PTHR43846:SF1">
    <property type="entry name" value="TRNA URIDINE(34) HYDROXYLASE"/>
    <property type="match status" value="1"/>
</dbReference>
<dbReference type="InterPro" id="IPR040503">
    <property type="entry name" value="TRHO_N"/>
</dbReference>
<protein>
    <recommendedName>
        <fullName evidence="1">Rhodanese domain-containing protein</fullName>
    </recommendedName>
</protein>
<dbReference type="Pfam" id="PF00581">
    <property type="entry name" value="Rhodanese"/>
    <property type="match status" value="1"/>
</dbReference>
<reference evidence="2" key="1">
    <citation type="submission" date="2022-07" db="EMBL/GenBank/DDBJ databases">
        <title>Phylogenomic reconstructions and comparative analyses of Kickxellomycotina fungi.</title>
        <authorList>
            <person name="Reynolds N.K."/>
            <person name="Stajich J.E."/>
            <person name="Barry K."/>
            <person name="Grigoriev I.V."/>
            <person name="Crous P."/>
            <person name="Smith M.E."/>
        </authorList>
    </citation>
    <scope>NUCLEOTIDE SEQUENCE</scope>
    <source>
        <strain evidence="2">RSA 861</strain>
    </source>
</reference>
<dbReference type="AlphaFoldDB" id="A0A9W8A5K6"/>
<gene>
    <name evidence="2" type="ORF">IWQ60_006146</name>
</gene>
<dbReference type="Gene3D" id="3.30.70.100">
    <property type="match status" value="1"/>
</dbReference>
<dbReference type="Pfam" id="PF12368">
    <property type="entry name" value="Rhodanese_C"/>
    <property type="match status" value="1"/>
</dbReference>
<dbReference type="PANTHER" id="PTHR43846">
    <property type="entry name" value="UPF0176 PROTEIN YCEA"/>
    <property type="match status" value="1"/>
</dbReference>
<name>A0A9W8A5K6_9FUNG</name>
<dbReference type="InterPro" id="IPR001763">
    <property type="entry name" value="Rhodanese-like_dom"/>
</dbReference>
<dbReference type="PROSITE" id="PS50206">
    <property type="entry name" value="RHODANESE_3"/>
    <property type="match status" value="1"/>
</dbReference>
<evidence type="ECO:0000313" key="2">
    <source>
        <dbReference type="EMBL" id="KAJ1923023.1"/>
    </source>
</evidence>
<keyword evidence="3" id="KW-1185">Reference proteome</keyword>
<feature type="domain" description="Rhodanese" evidence="1">
    <location>
        <begin position="193"/>
        <end position="287"/>
    </location>
</feature>
<evidence type="ECO:0000313" key="3">
    <source>
        <dbReference type="Proteomes" id="UP001150569"/>
    </source>
</evidence>
<accession>A0A9W8A5K6</accession>
<dbReference type="InterPro" id="IPR036873">
    <property type="entry name" value="Rhodanese-like_dom_sf"/>
</dbReference>
<dbReference type="SMART" id="SM00450">
    <property type="entry name" value="RHOD"/>
    <property type="match status" value="1"/>
</dbReference>
<dbReference type="NCBIfam" id="NF001133">
    <property type="entry name" value="PRK00142.1-1"/>
    <property type="match status" value="1"/>
</dbReference>
<dbReference type="SUPFAM" id="SSF52821">
    <property type="entry name" value="Rhodanese/Cell cycle control phosphatase"/>
    <property type="match status" value="1"/>
</dbReference>
<organism evidence="2 3">
    <name type="scientific">Tieghemiomyces parasiticus</name>
    <dbReference type="NCBI Taxonomy" id="78921"/>
    <lineage>
        <taxon>Eukaryota</taxon>
        <taxon>Fungi</taxon>
        <taxon>Fungi incertae sedis</taxon>
        <taxon>Zoopagomycota</taxon>
        <taxon>Kickxellomycotina</taxon>
        <taxon>Dimargaritomycetes</taxon>
        <taxon>Dimargaritales</taxon>
        <taxon>Dimargaritaceae</taxon>
        <taxon>Tieghemiomyces</taxon>
    </lineage>
</organism>
<comment type="caution">
    <text evidence="2">The sequence shown here is derived from an EMBL/GenBank/DDBJ whole genome shotgun (WGS) entry which is preliminary data.</text>
</comment>
<sequence length="412" mass="45937">MSQRIVRTWIRRPLTSRVRAETPVGVPRTDRIAYRNQHTASAVATSRVASTAPHESVSATNAAGKRSTFSFYAYVPLAPERTVHLQRQIKRHLGKDMGVLGRIYLSTEGINGQISCPAARTADLAPFFARFEEFCTLTFNEALDHTESFQRLAVNIREQIVRDHVPATKAAIGPAPTALTPEEWHRQLSGEAAAGTHTLIDMRNNYESSVGYFRHALKPDVTRFADEIRILPELVRGKEREPVYMYCTGGIRCTKAGALLRARGFQDVRMLAGGITAYGRFIQRTGQPSLYVGKNFTFDQRLGEDVTDDVVGTCYQCGASCDRFTNCASSACNTLFLQCPTCAKAYHRTCADRRCLDHVRAPTHQSASPPTQEACRWQHRERVDPTIVRARITRNLVALRASGEYIEDGTAQ</sequence>
<dbReference type="Pfam" id="PF17773">
    <property type="entry name" value="UPF0176_N"/>
    <property type="match status" value="1"/>
</dbReference>
<dbReference type="EMBL" id="JANBPT010000359">
    <property type="protein sequence ID" value="KAJ1923023.1"/>
    <property type="molecule type" value="Genomic_DNA"/>
</dbReference>
<evidence type="ECO:0000259" key="1">
    <source>
        <dbReference type="PROSITE" id="PS50206"/>
    </source>
</evidence>
<dbReference type="Gene3D" id="3.40.250.10">
    <property type="entry name" value="Rhodanese-like domain"/>
    <property type="match status" value="1"/>
</dbReference>
<proteinExistence type="predicted"/>
<dbReference type="OrthoDB" id="25002at2759"/>
<dbReference type="InterPro" id="IPR022111">
    <property type="entry name" value="Rhodanese_C"/>
</dbReference>